<dbReference type="EMBL" id="CP090170">
    <property type="protein sequence ID" value="UJO21036.1"/>
    <property type="molecule type" value="Genomic_DNA"/>
</dbReference>
<reference evidence="3" key="1">
    <citation type="submission" date="2021-12" db="EMBL/GenBank/DDBJ databases">
        <authorList>
            <person name="Zaccaron A."/>
            <person name="Stergiopoulos I."/>
        </authorList>
    </citation>
    <scope>NUCLEOTIDE SEQUENCE</scope>
    <source>
        <strain evidence="3">Race5_Kim</strain>
    </source>
</reference>
<dbReference type="InterPro" id="IPR056009">
    <property type="entry name" value="DUF7587"/>
</dbReference>
<feature type="compositionally biased region" description="Polar residues" evidence="1">
    <location>
        <begin position="342"/>
        <end position="353"/>
    </location>
</feature>
<feature type="region of interest" description="Disordered" evidence="1">
    <location>
        <begin position="333"/>
        <end position="355"/>
    </location>
</feature>
<proteinExistence type="predicted"/>
<keyword evidence="4" id="KW-1185">Reference proteome</keyword>
<organism evidence="3 4">
    <name type="scientific">Passalora fulva</name>
    <name type="common">Tomato leaf mold</name>
    <name type="synonym">Cladosporium fulvum</name>
    <dbReference type="NCBI Taxonomy" id="5499"/>
    <lineage>
        <taxon>Eukaryota</taxon>
        <taxon>Fungi</taxon>
        <taxon>Dikarya</taxon>
        <taxon>Ascomycota</taxon>
        <taxon>Pezizomycotina</taxon>
        <taxon>Dothideomycetes</taxon>
        <taxon>Dothideomycetidae</taxon>
        <taxon>Mycosphaerellales</taxon>
        <taxon>Mycosphaerellaceae</taxon>
        <taxon>Fulvia</taxon>
    </lineage>
</organism>
<feature type="domain" description="DUF7587" evidence="2">
    <location>
        <begin position="66"/>
        <end position="169"/>
    </location>
</feature>
<evidence type="ECO:0000259" key="2">
    <source>
        <dbReference type="Pfam" id="PF24494"/>
    </source>
</evidence>
<reference evidence="3" key="2">
    <citation type="journal article" date="2022" name="Microb. Genom.">
        <title>A chromosome-scale genome assembly of the tomato pathogen Cladosporium fulvum reveals a compartmentalized genome architecture and the presence of a dispensable chromosome.</title>
        <authorList>
            <person name="Zaccaron A.Z."/>
            <person name="Chen L.H."/>
            <person name="Samaras A."/>
            <person name="Stergiopoulos I."/>
        </authorList>
    </citation>
    <scope>NUCLEOTIDE SEQUENCE</scope>
    <source>
        <strain evidence="3">Race5_Kim</strain>
    </source>
</reference>
<dbReference type="Pfam" id="PF24494">
    <property type="entry name" value="DUF7587"/>
    <property type="match status" value="1"/>
</dbReference>
<evidence type="ECO:0000313" key="4">
    <source>
        <dbReference type="Proteomes" id="UP000756132"/>
    </source>
</evidence>
<evidence type="ECO:0000313" key="3">
    <source>
        <dbReference type="EMBL" id="UJO21036.1"/>
    </source>
</evidence>
<accession>A0A9Q8PEI1</accession>
<dbReference type="KEGG" id="ffu:CLAFUR5_10800"/>
<name>A0A9Q8PEI1_PASFU</name>
<sequence length="372" mass="41521">MPKRTASEVGTEDIRDHISKLRERNVDCGGHDRFHLGAGFYLSTAKPKIDTVSQYQDRILAAAKKAPRFLFRFWNKDSGGPGTFNTAEAVTPRAFAGGRHDHLLFDMQQTEFDKIATDHFAGRDTETVFSSWSQALSIVLQIASSGRREEVRIAILDTKLLGPHNVVMSTRTANEVCRFVDIYDCELPIFGVIDGPAYQAWPLLPLEEDGIWTFITRSGSPRCSSLEDCIRDAWALASGIEPSHFQVPFAAHIMALHPREHPGPCKRKEDEQEILRFLSCLKNNTLHHFIEDATIMTPGYANNYAYFGTDRVNALQQIATPADETPYEREERYKAAQGGSKGNVTTSTATDSSPRADGDSLFASLLKYIGFK</sequence>
<dbReference type="OrthoDB" id="3896239at2759"/>
<dbReference type="AlphaFoldDB" id="A0A9Q8PEI1"/>
<dbReference type="GeneID" id="71990678"/>
<dbReference type="RefSeq" id="XP_047765402.1">
    <property type="nucleotide sequence ID" value="XM_047909948.1"/>
</dbReference>
<evidence type="ECO:0000256" key="1">
    <source>
        <dbReference type="SAM" id="MobiDB-lite"/>
    </source>
</evidence>
<protein>
    <recommendedName>
        <fullName evidence="2">DUF7587 domain-containing protein</fullName>
    </recommendedName>
</protein>
<dbReference type="Proteomes" id="UP000756132">
    <property type="component" value="Chromosome 8"/>
</dbReference>
<gene>
    <name evidence="3" type="ORF">CLAFUR5_10800</name>
</gene>